<dbReference type="Gene3D" id="3.30.70.960">
    <property type="entry name" value="SEA domain"/>
    <property type="match status" value="1"/>
</dbReference>
<accession>A0A9W7WRS4</accession>
<dbReference type="SUPFAM" id="SSF82671">
    <property type="entry name" value="SEA domain"/>
    <property type="match status" value="1"/>
</dbReference>
<protein>
    <submittedName>
        <fullName evidence="1">Mucin-17-like</fullName>
    </submittedName>
</protein>
<evidence type="ECO:0000313" key="2">
    <source>
        <dbReference type="Proteomes" id="UP001059041"/>
    </source>
</evidence>
<evidence type="ECO:0000313" key="1">
    <source>
        <dbReference type="EMBL" id="KAI7807144.1"/>
    </source>
</evidence>
<dbReference type="Proteomes" id="UP001059041">
    <property type="component" value="Linkage Group LG8"/>
</dbReference>
<dbReference type="InterPro" id="IPR036364">
    <property type="entry name" value="SEA_dom_sf"/>
</dbReference>
<proteinExistence type="predicted"/>
<comment type="caution">
    <text evidence="1">The sequence shown here is derived from an EMBL/GenBank/DDBJ whole genome shotgun (WGS) entry which is preliminary data.</text>
</comment>
<name>A0A9W7WRS4_TRIRA</name>
<organism evidence="1 2">
    <name type="scientific">Triplophysa rosa</name>
    <name type="common">Cave loach</name>
    <dbReference type="NCBI Taxonomy" id="992332"/>
    <lineage>
        <taxon>Eukaryota</taxon>
        <taxon>Metazoa</taxon>
        <taxon>Chordata</taxon>
        <taxon>Craniata</taxon>
        <taxon>Vertebrata</taxon>
        <taxon>Euteleostomi</taxon>
        <taxon>Actinopterygii</taxon>
        <taxon>Neopterygii</taxon>
        <taxon>Teleostei</taxon>
        <taxon>Ostariophysi</taxon>
        <taxon>Cypriniformes</taxon>
        <taxon>Nemacheilidae</taxon>
        <taxon>Triplophysa</taxon>
    </lineage>
</organism>
<dbReference type="AlphaFoldDB" id="A0A9W7WRS4"/>
<dbReference type="EMBL" id="JAFHDT010000008">
    <property type="protein sequence ID" value="KAI7807144.1"/>
    <property type="molecule type" value="Genomic_DNA"/>
</dbReference>
<reference evidence="1" key="1">
    <citation type="submission" date="2021-02" db="EMBL/GenBank/DDBJ databases">
        <title>Comparative genomics reveals that relaxation of natural selection precedes convergent phenotypic evolution of cavefish.</title>
        <authorList>
            <person name="Peng Z."/>
        </authorList>
    </citation>
    <scope>NUCLEOTIDE SEQUENCE</scope>
    <source>
        <tissue evidence="1">Muscle</tissue>
    </source>
</reference>
<feature type="non-terminal residue" evidence="1">
    <location>
        <position position="84"/>
    </location>
</feature>
<sequence>FAVDSITETTAVPSPYPESKFYMEIRITNRIYNTTLEDQESAEYATLRHEVDQLINHLFCLKAVDQAVDGHSLVPPLQIDGRWS</sequence>
<gene>
    <name evidence="1" type="ORF">IRJ41_022752</name>
</gene>
<keyword evidence="2" id="KW-1185">Reference proteome</keyword>